<dbReference type="Gene3D" id="2.60.40.10">
    <property type="entry name" value="Immunoglobulins"/>
    <property type="match status" value="2"/>
</dbReference>
<dbReference type="InterPro" id="IPR013106">
    <property type="entry name" value="Ig_V-set"/>
</dbReference>
<dbReference type="OMA" id="CRAENVH"/>
<keyword evidence="2" id="KW-0472">Membrane</keyword>
<dbReference type="GeneTree" id="ENSGT01060000248852"/>
<proteinExistence type="predicted"/>
<evidence type="ECO:0000256" key="2">
    <source>
        <dbReference type="SAM" id="Phobius"/>
    </source>
</evidence>
<dbReference type="CDD" id="cd00096">
    <property type="entry name" value="Ig"/>
    <property type="match status" value="1"/>
</dbReference>
<protein>
    <recommendedName>
        <fullName evidence="3">Ig-like domain-containing protein</fullName>
    </recommendedName>
</protein>
<dbReference type="Ensembl" id="ENSCPBT00000005923.1">
    <property type="protein sequence ID" value="ENSCPBP00000004863.1"/>
    <property type="gene ID" value="ENSCPBG00000003910.1"/>
</dbReference>
<accession>A0A8C3H785</accession>
<evidence type="ECO:0000313" key="5">
    <source>
        <dbReference type="Proteomes" id="UP000694380"/>
    </source>
</evidence>
<feature type="domain" description="Ig-like" evidence="3">
    <location>
        <begin position="202"/>
        <end position="283"/>
    </location>
</feature>
<dbReference type="PANTHER" id="PTHR46942:SF1">
    <property type="entry name" value="SIALIC ACID-BINDING IG-LIKE LECTIN 15"/>
    <property type="match status" value="1"/>
</dbReference>
<dbReference type="PANTHER" id="PTHR46942">
    <property type="entry name" value="SIALIC ACID-BINDING IG-LIKE LECTIN 15"/>
    <property type="match status" value="1"/>
</dbReference>
<feature type="transmembrane region" description="Helical" evidence="2">
    <location>
        <begin position="289"/>
        <end position="312"/>
    </location>
</feature>
<dbReference type="Proteomes" id="UP000694380">
    <property type="component" value="Unplaced"/>
</dbReference>
<dbReference type="GO" id="GO:2001204">
    <property type="term" value="P:regulation of osteoclast development"/>
    <property type="evidence" value="ECO:0007669"/>
    <property type="project" value="TreeGrafter"/>
</dbReference>
<dbReference type="AlphaFoldDB" id="A0A8C3H785"/>
<name>A0A8C3H785_CHRPI</name>
<organism evidence="4 5">
    <name type="scientific">Chrysemys picta bellii</name>
    <name type="common">Western painted turtle</name>
    <name type="synonym">Emys bellii</name>
    <dbReference type="NCBI Taxonomy" id="8478"/>
    <lineage>
        <taxon>Eukaryota</taxon>
        <taxon>Metazoa</taxon>
        <taxon>Chordata</taxon>
        <taxon>Craniata</taxon>
        <taxon>Vertebrata</taxon>
        <taxon>Euteleostomi</taxon>
        <taxon>Archelosauria</taxon>
        <taxon>Testudinata</taxon>
        <taxon>Testudines</taxon>
        <taxon>Cryptodira</taxon>
        <taxon>Durocryptodira</taxon>
        <taxon>Testudinoidea</taxon>
        <taxon>Emydidae</taxon>
        <taxon>Chrysemys</taxon>
    </lineage>
</organism>
<dbReference type="GO" id="GO:0045124">
    <property type="term" value="P:regulation of bone resorption"/>
    <property type="evidence" value="ECO:0007669"/>
    <property type="project" value="TreeGrafter"/>
</dbReference>
<reference evidence="4" key="1">
    <citation type="submission" date="2025-08" db="UniProtKB">
        <authorList>
            <consortium name="Ensembl"/>
        </authorList>
    </citation>
    <scope>IDENTIFICATION</scope>
</reference>
<dbReference type="Pfam" id="PF13895">
    <property type="entry name" value="Ig_2"/>
    <property type="match status" value="1"/>
</dbReference>
<dbReference type="GO" id="GO:0005886">
    <property type="term" value="C:plasma membrane"/>
    <property type="evidence" value="ECO:0007669"/>
    <property type="project" value="TreeGrafter"/>
</dbReference>
<dbReference type="InterPro" id="IPR003599">
    <property type="entry name" value="Ig_sub"/>
</dbReference>
<dbReference type="PROSITE" id="PS50835">
    <property type="entry name" value="IG_LIKE"/>
    <property type="match status" value="2"/>
</dbReference>
<evidence type="ECO:0000259" key="3">
    <source>
        <dbReference type="PROSITE" id="PS50835"/>
    </source>
</evidence>
<keyword evidence="2" id="KW-0812">Transmembrane</keyword>
<dbReference type="SMART" id="SM00409">
    <property type="entry name" value="IG"/>
    <property type="match status" value="2"/>
</dbReference>
<dbReference type="InterPro" id="IPR013783">
    <property type="entry name" value="Ig-like_fold"/>
</dbReference>
<dbReference type="GO" id="GO:0032956">
    <property type="term" value="P:regulation of actin cytoskeleton organization"/>
    <property type="evidence" value="ECO:0007669"/>
    <property type="project" value="TreeGrafter"/>
</dbReference>
<dbReference type="InterPro" id="IPR042836">
    <property type="entry name" value="SIG15"/>
</dbReference>
<dbReference type="InterPro" id="IPR036179">
    <property type="entry name" value="Ig-like_dom_sf"/>
</dbReference>
<reference evidence="4" key="2">
    <citation type="submission" date="2025-09" db="UniProtKB">
        <authorList>
            <consortium name="Ensembl"/>
        </authorList>
    </citation>
    <scope>IDENTIFICATION</scope>
</reference>
<feature type="domain" description="Ig-like" evidence="3">
    <location>
        <begin position="79"/>
        <end position="179"/>
    </location>
</feature>
<feature type="compositionally biased region" description="Low complexity" evidence="1">
    <location>
        <begin position="332"/>
        <end position="360"/>
    </location>
</feature>
<evidence type="ECO:0000313" key="4">
    <source>
        <dbReference type="Ensembl" id="ENSCPBP00000004863.1"/>
    </source>
</evidence>
<feature type="region of interest" description="Disordered" evidence="1">
    <location>
        <begin position="321"/>
        <end position="418"/>
    </location>
</feature>
<dbReference type="InterPro" id="IPR007110">
    <property type="entry name" value="Ig-like_dom"/>
</dbReference>
<keyword evidence="2" id="KW-1133">Transmembrane helix</keyword>
<evidence type="ECO:0000256" key="1">
    <source>
        <dbReference type="SAM" id="MobiDB-lite"/>
    </source>
</evidence>
<dbReference type="Pfam" id="PF07686">
    <property type="entry name" value="V-set"/>
    <property type="match status" value="1"/>
</dbReference>
<dbReference type="SUPFAM" id="SSF48726">
    <property type="entry name" value="Immunoglobulin"/>
    <property type="match status" value="2"/>
</dbReference>
<sequence>MFVCARYGLVTELPFQRDPPDVLIVRSSKALIGRAQVSLDKVCYTQRPRVAEQCNTVHSPSHLLSVSLGGTLRGGWAQPDWFMYVPPRIMGLRGDSIVLPCTFAHPIHDYTGDIRVIWKPDIFQCVVSNGTQTGSFDNCTTGQGPSGRYRLAGDPRRHNLSLHIAGLRFEDSREYTCRVMIPRVPDAYENKIGIMLNVEARPSILNLTLLPGPLPVRVACTAEGIPVPNISWRGPAGIEVVQLQNTPVSQYQTTQVVSVSQNGTYTCRAENVHGRAESSVLVGSTGPPLLLIVLLPAALLLLAGLLLLVLCCRWKGRGEAHLGQPPPAWHCSSPRSGPGPGQASAGVAAARASAQRHPQSPQQTRPLCSEALPPPHGALPAQGDPQQPPPRAQYPTGAAGVPGLSGEGSRRALRASQS</sequence>
<keyword evidence="5" id="KW-1185">Reference proteome</keyword>